<reference evidence="1" key="1">
    <citation type="journal article" date="2023" name="Access Microbiol">
        <title>De-novo genome assembly for Akanthomyces muscarius, a biocontrol agent of insect agricultural pests.</title>
        <authorList>
            <person name="Erdos Z."/>
            <person name="Studholme D.J."/>
            <person name="Raymond B."/>
            <person name="Sharma M."/>
        </authorList>
    </citation>
    <scope>NUCLEOTIDE SEQUENCE</scope>
    <source>
        <strain evidence="1">Ve6</strain>
    </source>
</reference>
<keyword evidence="2" id="KW-1185">Reference proteome</keyword>
<evidence type="ECO:0000313" key="1">
    <source>
        <dbReference type="EMBL" id="KAJ4145544.1"/>
    </source>
</evidence>
<accession>A0A9W8UI16</accession>
<evidence type="ECO:0000313" key="2">
    <source>
        <dbReference type="Proteomes" id="UP001144673"/>
    </source>
</evidence>
<dbReference type="KEGG" id="amus:LMH87_004392"/>
<dbReference type="GeneID" id="80891551"/>
<dbReference type="AlphaFoldDB" id="A0A9W8UI16"/>
<proteinExistence type="predicted"/>
<gene>
    <name evidence="1" type="ORF">LMH87_004392</name>
</gene>
<name>A0A9W8UI16_AKAMU</name>
<sequence length="87" mass="9677">MKLLCSRPSQPGPRRWIKSFWPRTACSSFPHAHQVPSTTSASKPPLSSNLYKSLTLSQIFPLAASARPKAYSRFLAFCASPVLTTRR</sequence>
<dbReference type="Proteomes" id="UP001144673">
    <property type="component" value="Chromosome 2"/>
</dbReference>
<dbReference type="EMBL" id="JAJHUN010000011">
    <property type="protein sequence ID" value="KAJ4145544.1"/>
    <property type="molecule type" value="Genomic_DNA"/>
</dbReference>
<organism evidence="1 2">
    <name type="scientific">Akanthomyces muscarius</name>
    <name type="common">Entomopathogenic fungus</name>
    <name type="synonym">Lecanicillium muscarium</name>
    <dbReference type="NCBI Taxonomy" id="2231603"/>
    <lineage>
        <taxon>Eukaryota</taxon>
        <taxon>Fungi</taxon>
        <taxon>Dikarya</taxon>
        <taxon>Ascomycota</taxon>
        <taxon>Pezizomycotina</taxon>
        <taxon>Sordariomycetes</taxon>
        <taxon>Hypocreomycetidae</taxon>
        <taxon>Hypocreales</taxon>
        <taxon>Cordycipitaceae</taxon>
        <taxon>Akanthomyces</taxon>
    </lineage>
</organism>
<protein>
    <submittedName>
        <fullName evidence="1">Uncharacterized protein</fullName>
    </submittedName>
</protein>
<dbReference type="RefSeq" id="XP_056049214.1">
    <property type="nucleotide sequence ID" value="XM_056195602.1"/>
</dbReference>
<comment type="caution">
    <text evidence="1">The sequence shown here is derived from an EMBL/GenBank/DDBJ whole genome shotgun (WGS) entry which is preliminary data.</text>
</comment>